<comment type="subcellular location">
    <subcellularLocation>
        <location evidence="1">Membrane</location>
    </subcellularLocation>
</comment>
<dbReference type="Pfam" id="PF00144">
    <property type="entry name" value="Beta-lactamase"/>
    <property type="match status" value="1"/>
</dbReference>
<dbReference type="InterPro" id="IPR050491">
    <property type="entry name" value="AmpC-like"/>
</dbReference>
<feature type="region of interest" description="Disordered" evidence="3">
    <location>
        <begin position="238"/>
        <end position="270"/>
    </location>
</feature>
<dbReference type="GO" id="GO:0016020">
    <property type="term" value="C:membrane"/>
    <property type="evidence" value="ECO:0007669"/>
    <property type="project" value="UniProtKB-SubCell"/>
</dbReference>
<evidence type="ECO:0000256" key="1">
    <source>
        <dbReference type="ARBA" id="ARBA00004370"/>
    </source>
</evidence>
<dbReference type="Proteomes" id="UP000010798">
    <property type="component" value="Chromosome"/>
</dbReference>
<dbReference type="STRING" id="886293.Sinac_0053"/>
<evidence type="ECO:0000313" key="6">
    <source>
        <dbReference type="Proteomes" id="UP000010798"/>
    </source>
</evidence>
<dbReference type="PANTHER" id="PTHR46825:SF11">
    <property type="entry name" value="PENICILLIN-BINDING PROTEIN 4"/>
    <property type="match status" value="1"/>
</dbReference>
<evidence type="ECO:0000259" key="4">
    <source>
        <dbReference type="Pfam" id="PF00144"/>
    </source>
</evidence>
<sequence length="396" mass="41576">MRRYRPEVVTLEGRALLSAGPVATPRPNVLVGSANPTDHAAEQTLQSILNHTRIETGVPALAGGIIIDGKLAATAASGVRIRGRAQPVTVADQFNLGSVSKSMTATLAAILVERQTLRWDTTVGQTFPELRGKINPAYDNVTLRQLLDHRSGLPADEGLDPVLADKALAFRGPGPLARRQFLAPILASAPANPAGEMTYSNSGYVVAAAMIERATGLGYEGLMRKLIFGPLGMRSAGFGTPGQSQGHARPVQPSGHDEAGTPAGYGPLPASPPLIDPAGGIFMNMNDWSKFLRMQMGERVNGVRLLSNASRNALQTPDPRPIADQGGLLYGAGWVTVSTPLGTALWHNGTNGSWYAQQLLFPSKRAAVFVATNQGGPRGDAAVGQAVSALMARAFA</sequence>
<dbReference type="RefSeq" id="WP_015243700.1">
    <property type="nucleotide sequence ID" value="NC_019892.1"/>
</dbReference>
<dbReference type="eggNOG" id="COG1680">
    <property type="taxonomic scope" value="Bacteria"/>
</dbReference>
<dbReference type="AlphaFoldDB" id="L0D6M1"/>
<evidence type="ECO:0000256" key="2">
    <source>
        <dbReference type="ARBA" id="ARBA00023136"/>
    </source>
</evidence>
<evidence type="ECO:0000256" key="3">
    <source>
        <dbReference type="SAM" id="MobiDB-lite"/>
    </source>
</evidence>
<protein>
    <submittedName>
        <fullName evidence="5">Penicillin-binding protein, beta-lactamase class C</fullName>
    </submittedName>
</protein>
<evidence type="ECO:0000313" key="5">
    <source>
        <dbReference type="EMBL" id="AGA24515.1"/>
    </source>
</evidence>
<gene>
    <name evidence="5" type="ordered locus">Sinac_0053</name>
</gene>
<dbReference type="InterPro" id="IPR001466">
    <property type="entry name" value="Beta-lactam-related"/>
</dbReference>
<proteinExistence type="predicted"/>
<dbReference type="OrthoDB" id="9801061at2"/>
<name>L0D6M1_SINAD</name>
<dbReference type="PANTHER" id="PTHR46825">
    <property type="entry name" value="D-ALANYL-D-ALANINE-CARBOXYPEPTIDASE/ENDOPEPTIDASE AMPH"/>
    <property type="match status" value="1"/>
</dbReference>
<dbReference type="HOGENOM" id="CLU_020027_14_4_0"/>
<dbReference type="Gene3D" id="3.40.710.10">
    <property type="entry name" value="DD-peptidase/beta-lactamase superfamily"/>
    <property type="match status" value="1"/>
</dbReference>
<reference evidence="5 6" key="1">
    <citation type="submission" date="2012-02" db="EMBL/GenBank/DDBJ databases">
        <title>Complete sequence of chromosome of Singulisphaera acidiphila DSM 18658.</title>
        <authorList>
            <consortium name="US DOE Joint Genome Institute (JGI-PGF)"/>
            <person name="Lucas S."/>
            <person name="Copeland A."/>
            <person name="Lapidus A."/>
            <person name="Glavina del Rio T."/>
            <person name="Dalin E."/>
            <person name="Tice H."/>
            <person name="Bruce D."/>
            <person name="Goodwin L."/>
            <person name="Pitluck S."/>
            <person name="Peters L."/>
            <person name="Ovchinnikova G."/>
            <person name="Chertkov O."/>
            <person name="Kyrpides N."/>
            <person name="Mavromatis K."/>
            <person name="Ivanova N."/>
            <person name="Brettin T."/>
            <person name="Detter J.C."/>
            <person name="Han C."/>
            <person name="Larimer F."/>
            <person name="Land M."/>
            <person name="Hauser L."/>
            <person name="Markowitz V."/>
            <person name="Cheng J.-F."/>
            <person name="Hugenholtz P."/>
            <person name="Woyke T."/>
            <person name="Wu D."/>
            <person name="Tindall B."/>
            <person name="Pomrenke H."/>
            <person name="Brambilla E."/>
            <person name="Klenk H.-P."/>
            <person name="Eisen J.A."/>
        </authorList>
    </citation>
    <scope>NUCLEOTIDE SEQUENCE [LARGE SCALE GENOMIC DNA]</scope>
    <source>
        <strain evidence="6">ATCC BAA-1392 / DSM 18658 / VKM B-2454 / MOB10</strain>
    </source>
</reference>
<keyword evidence="2" id="KW-0472">Membrane</keyword>
<accession>L0D6M1</accession>
<dbReference type="KEGG" id="saci:Sinac_0053"/>
<keyword evidence="6" id="KW-1185">Reference proteome</keyword>
<dbReference type="SUPFAM" id="SSF56601">
    <property type="entry name" value="beta-lactamase/transpeptidase-like"/>
    <property type="match status" value="1"/>
</dbReference>
<organism evidence="5 6">
    <name type="scientific">Singulisphaera acidiphila (strain ATCC BAA-1392 / DSM 18658 / VKM B-2454 / MOB10)</name>
    <dbReference type="NCBI Taxonomy" id="886293"/>
    <lineage>
        <taxon>Bacteria</taxon>
        <taxon>Pseudomonadati</taxon>
        <taxon>Planctomycetota</taxon>
        <taxon>Planctomycetia</taxon>
        <taxon>Isosphaerales</taxon>
        <taxon>Isosphaeraceae</taxon>
        <taxon>Singulisphaera</taxon>
    </lineage>
</organism>
<dbReference type="InterPro" id="IPR012338">
    <property type="entry name" value="Beta-lactam/transpept-like"/>
</dbReference>
<dbReference type="EMBL" id="CP003364">
    <property type="protein sequence ID" value="AGA24515.1"/>
    <property type="molecule type" value="Genomic_DNA"/>
</dbReference>
<feature type="domain" description="Beta-lactamase-related" evidence="4">
    <location>
        <begin position="53"/>
        <end position="383"/>
    </location>
</feature>